<dbReference type="Proteomes" id="UP000054018">
    <property type="component" value="Unassembled WGS sequence"/>
</dbReference>
<evidence type="ECO:0000313" key="3">
    <source>
        <dbReference type="Proteomes" id="UP000054018"/>
    </source>
</evidence>
<dbReference type="HOGENOM" id="CLU_2794918_0_0_1"/>
<feature type="region of interest" description="Disordered" evidence="1">
    <location>
        <begin position="1"/>
        <end position="52"/>
    </location>
</feature>
<sequence>MYQKALLNLLNQSTRSSSRASQSQVSKSKSKKKKKLPKPRTPSHNEFKKSVQELGQELLGLEDYKDLP</sequence>
<feature type="compositionally biased region" description="Low complexity" evidence="1">
    <location>
        <begin position="12"/>
        <end position="27"/>
    </location>
</feature>
<feature type="compositionally biased region" description="Basic residues" evidence="1">
    <location>
        <begin position="28"/>
        <end position="38"/>
    </location>
</feature>
<name>A0A0C9Y1Y3_9AGAM</name>
<organism evidence="2 3">
    <name type="scientific">Pisolithus microcarpus 441</name>
    <dbReference type="NCBI Taxonomy" id="765257"/>
    <lineage>
        <taxon>Eukaryota</taxon>
        <taxon>Fungi</taxon>
        <taxon>Dikarya</taxon>
        <taxon>Basidiomycota</taxon>
        <taxon>Agaricomycotina</taxon>
        <taxon>Agaricomycetes</taxon>
        <taxon>Agaricomycetidae</taxon>
        <taxon>Boletales</taxon>
        <taxon>Sclerodermatineae</taxon>
        <taxon>Pisolithaceae</taxon>
        <taxon>Pisolithus</taxon>
    </lineage>
</organism>
<protein>
    <submittedName>
        <fullName evidence="2">Uncharacterized protein</fullName>
    </submittedName>
</protein>
<keyword evidence="3" id="KW-1185">Reference proteome</keyword>
<reference evidence="2 3" key="1">
    <citation type="submission" date="2014-04" db="EMBL/GenBank/DDBJ databases">
        <authorList>
            <consortium name="DOE Joint Genome Institute"/>
            <person name="Kuo A."/>
            <person name="Kohler A."/>
            <person name="Costa M.D."/>
            <person name="Nagy L.G."/>
            <person name="Floudas D."/>
            <person name="Copeland A."/>
            <person name="Barry K.W."/>
            <person name="Cichocki N."/>
            <person name="Veneault-Fourrey C."/>
            <person name="LaButti K."/>
            <person name="Lindquist E.A."/>
            <person name="Lipzen A."/>
            <person name="Lundell T."/>
            <person name="Morin E."/>
            <person name="Murat C."/>
            <person name="Sun H."/>
            <person name="Tunlid A."/>
            <person name="Henrissat B."/>
            <person name="Grigoriev I.V."/>
            <person name="Hibbett D.S."/>
            <person name="Martin F."/>
            <person name="Nordberg H.P."/>
            <person name="Cantor M.N."/>
            <person name="Hua S.X."/>
        </authorList>
    </citation>
    <scope>NUCLEOTIDE SEQUENCE [LARGE SCALE GENOMIC DNA]</scope>
    <source>
        <strain evidence="2 3">441</strain>
    </source>
</reference>
<reference evidence="3" key="2">
    <citation type="submission" date="2015-01" db="EMBL/GenBank/DDBJ databases">
        <title>Evolutionary Origins and Diversification of the Mycorrhizal Mutualists.</title>
        <authorList>
            <consortium name="DOE Joint Genome Institute"/>
            <consortium name="Mycorrhizal Genomics Consortium"/>
            <person name="Kohler A."/>
            <person name="Kuo A."/>
            <person name="Nagy L.G."/>
            <person name="Floudas D."/>
            <person name="Copeland A."/>
            <person name="Barry K.W."/>
            <person name="Cichocki N."/>
            <person name="Veneault-Fourrey C."/>
            <person name="LaButti K."/>
            <person name="Lindquist E.A."/>
            <person name="Lipzen A."/>
            <person name="Lundell T."/>
            <person name="Morin E."/>
            <person name="Murat C."/>
            <person name="Riley R."/>
            <person name="Ohm R."/>
            <person name="Sun H."/>
            <person name="Tunlid A."/>
            <person name="Henrissat B."/>
            <person name="Grigoriev I.V."/>
            <person name="Hibbett D.S."/>
            <person name="Martin F."/>
        </authorList>
    </citation>
    <scope>NUCLEOTIDE SEQUENCE [LARGE SCALE GENOMIC DNA]</scope>
    <source>
        <strain evidence="3">441</strain>
    </source>
</reference>
<dbReference type="EMBL" id="KN834276">
    <property type="protein sequence ID" value="KIK11211.1"/>
    <property type="molecule type" value="Genomic_DNA"/>
</dbReference>
<dbReference type="AlphaFoldDB" id="A0A0C9Y1Y3"/>
<accession>A0A0C9Y1Y3</accession>
<gene>
    <name evidence="2" type="ORF">PISMIDRAFT_19731</name>
</gene>
<evidence type="ECO:0000256" key="1">
    <source>
        <dbReference type="SAM" id="MobiDB-lite"/>
    </source>
</evidence>
<evidence type="ECO:0000313" key="2">
    <source>
        <dbReference type="EMBL" id="KIK11211.1"/>
    </source>
</evidence>
<proteinExistence type="predicted"/>